<accession>A0A0S3R073</accession>
<evidence type="ECO:0000313" key="2">
    <source>
        <dbReference type="Proteomes" id="UP000291084"/>
    </source>
</evidence>
<reference evidence="1 2" key="1">
    <citation type="journal article" date="2015" name="Sci. Rep.">
        <title>The power of single molecule real-time sequencing technology in the de novo assembly of a eukaryotic genome.</title>
        <authorList>
            <person name="Sakai H."/>
            <person name="Naito K."/>
            <person name="Ogiso-Tanaka E."/>
            <person name="Takahashi Y."/>
            <person name="Iseki K."/>
            <person name="Muto C."/>
            <person name="Satou K."/>
            <person name="Teruya K."/>
            <person name="Shiroma A."/>
            <person name="Shimoji M."/>
            <person name="Hirano T."/>
            <person name="Itoh T."/>
            <person name="Kaga A."/>
            <person name="Tomooka N."/>
        </authorList>
    </citation>
    <scope>NUCLEOTIDE SEQUENCE [LARGE SCALE GENOMIC DNA]</scope>
    <source>
        <strain evidence="2">cv. Shumari</strain>
    </source>
</reference>
<sequence length="74" mass="8322">PVRCIQQEQRRYNHIHPTKNCLQSLATWRYNDPSKGVSSESTATAPPNGTLKCFNALRCTLRLERVGCVCLCVS</sequence>
<evidence type="ECO:0000313" key="1">
    <source>
        <dbReference type="EMBL" id="BAT73996.1"/>
    </source>
</evidence>
<dbReference type="EMBL" id="AP015034">
    <property type="protein sequence ID" value="BAT73996.1"/>
    <property type="molecule type" value="Genomic_DNA"/>
</dbReference>
<proteinExistence type="predicted"/>
<keyword evidence="2" id="KW-1185">Reference proteome</keyword>
<organism evidence="1 2">
    <name type="scientific">Vigna angularis var. angularis</name>
    <dbReference type="NCBI Taxonomy" id="157739"/>
    <lineage>
        <taxon>Eukaryota</taxon>
        <taxon>Viridiplantae</taxon>
        <taxon>Streptophyta</taxon>
        <taxon>Embryophyta</taxon>
        <taxon>Tracheophyta</taxon>
        <taxon>Spermatophyta</taxon>
        <taxon>Magnoliopsida</taxon>
        <taxon>eudicotyledons</taxon>
        <taxon>Gunneridae</taxon>
        <taxon>Pentapetalae</taxon>
        <taxon>rosids</taxon>
        <taxon>fabids</taxon>
        <taxon>Fabales</taxon>
        <taxon>Fabaceae</taxon>
        <taxon>Papilionoideae</taxon>
        <taxon>50 kb inversion clade</taxon>
        <taxon>NPAAA clade</taxon>
        <taxon>indigoferoid/millettioid clade</taxon>
        <taxon>Phaseoleae</taxon>
        <taxon>Vigna</taxon>
    </lineage>
</organism>
<name>A0A0S3R073_PHAAN</name>
<gene>
    <name evidence="1" type="primary">Vigan.01G157400</name>
    <name evidence="1" type="ORF">VIGAN_01157400</name>
</gene>
<dbReference type="AlphaFoldDB" id="A0A0S3R073"/>
<protein>
    <submittedName>
        <fullName evidence="1">Uncharacterized protein</fullName>
    </submittedName>
</protein>
<feature type="non-terminal residue" evidence="1">
    <location>
        <position position="1"/>
    </location>
</feature>
<dbReference type="Proteomes" id="UP000291084">
    <property type="component" value="Chromosome 1"/>
</dbReference>